<dbReference type="InterPro" id="IPR036938">
    <property type="entry name" value="PAP2/HPO_sf"/>
</dbReference>
<keyword evidence="4" id="KW-1185">Reference proteome</keyword>
<dbReference type="AlphaFoldDB" id="A0A838XW12"/>
<organism evidence="3 4">
    <name type="scientific">Stappia taiwanensis</name>
    <dbReference type="NCBI Taxonomy" id="992267"/>
    <lineage>
        <taxon>Bacteria</taxon>
        <taxon>Pseudomonadati</taxon>
        <taxon>Pseudomonadota</taxon>
        <taxon>Alphaproteobacteria</taxon>
        <taxon>Hyphomicrobiales</taxon>
        <taxon>Stappiaceae</taxon>
        <taxon>Stappia</taxon>
    </lineage>
</organism>
<dbReference type="PANTHER" id="PTHR14969">
    <property type="entry name" value="SPHINGOSINE-1-PHOSPHATE PHOSPHOHYDROLASE"/>
    <property type="match status" value="1"/>
</dbReference>
<proteinExistence type="predicted"/>
<keyword evidence="1" id="KW-1133">Transmembrane helix</keyword>
<feature type="transmembrane region" description="Helical" evidence="1">
    <location>
        <begin position="214"/>
        <end position="232"/>
    </location>
</feature>
<evidence type="ECO:0000256" key="1">
    <source>
        <dbReference type="SAM" id="Phobius"/>
    </source>
</evidence>
<name>A0A838XW12_9HYPH</name>
<dbReference type="RefSeq" id="WP_181759213.1">
    <property type="nucleotide sequence ID" value="NZ_BMCR01000004.1"/>
</dbReference>
<feature type="transmembrane region" description="Helical" evidence="1">
    <location>
        <begin position="238"/>
        <end position="257"/>
    </location>
</feature>
<dbReference type="SMART" id="SM00014">
    <property type="entry name" value="acidPPc"/>
    <property type="match status" value="1"/>
</dbReference>
<reference evidence="3 4" key="1">
    <citation type="submission" date="2020-07" db="EMBL/GenBank/DDBJ databases">
        <authorList>
            <person name="Li M."/>
        </authorList>
    </citation>
    <scope>NUCLEOTIDE SEQUENCE [LARGE SCALE GENOMIC DNA]</scope>
    <source>
        <strain evidence="3 4">DSM 23284</strain>
    </source>
</reference>
<gene>
    <name evidence="3" type="ORF">H1W37_05160</name>
</gene>
<keyword evidence="1" id="KW-0812">Transmembrane</keyword>
<evidence type="ECO:0000259" key="2">
    <source>
        <dbReference type="SMART" id="SM00014"/>
    </source>
</evidence>
<comment type="caution">
    <text evidence="3">The sequence shown here is derived from an EMBL/GenBank/DDBJ whole genome shotgun (WGS) entry which is preliminary data.</text>
</comment>
<feature type="transmembrane region" description="Helical" evidence="1">
    <location>
        <begin position="137"/>
        <end position="158"/>
    </location>
</feature>
<keyword evidence="1" id="KW-0472">Membrane</keyword>
<accession>A0A838XW12</accession>
<dbReference type="Gene3D" id="1.20.144.10">
    <property type="entry name" value="Phosphatidic acid phosphatase type 2/haloperoxidase"/>
    <property type="match status" value="1"/>
</dbReference>
<sequence>MTSLPTSGPETAPDGQTHGLRRLFDRAWANALELRQLVRGRARRVAAEPAPLPPGHRPQDVLAILLLTVGIAVIILDIPTYPWLRSLPPEYRNAFAAITDIGKGHWILWTTGIFCLASLALDWQRMTWRVRMVMTTIWTYCAYIFAVVSASGIIVLVLKWSLGRARPKLYQEVGPVHFDFFALNGAYTSFPSGHSTTIAALAASLALIFPSYRWLIIVCGFWIAFSRIMVGAHYPSDVIAGTLLGVSVAVVGARWMAHRRIGFVLSEAGALRPQIGGATARRSIIALWHVLTGKRSFYKTGTEHGTAGPSAQDT</sequence>
<dbReference type="SUPFAM" id="SSF48317">
    <property type="entry name" value="Acid phosphatase/Vanadium-dependent haloperoxidase"/>
    <property type="match status" value="1"/>
</dbReference>
<reference evidence="3 4" key="2">
    <citation type="submission" date="2020-08" db="EMBL/GenBank/DDBJ databases">
        <title>Stappia taiwanensis sp. nov., isolated from a coastal thermal spring.</title>
        <authorList>
            <person name="Kampfer P."/>
        </authorList>
    </citation>
    <scope>NUCLEOTIDE SEQUENCE [LARGE SCALE GENOMIC DNA]</scope>
    <source>
        <strain evidence="3 4">DSM 23284</strain>
    </source>
</reference>
<evidence type="ECO:0000313" key="3">
    <source>
        <dbReference type="EMBL" id="MBA4611030.1"/>
    </source>
</evidence>
<dbReference type="EMBL" id="JACEON010000003">
    <property type="protein sequence ID" value="MBA4611030.1"/>
    <property type="molecule type" value="Genomic_DNA"/>
</dbReference>
<feature type="transmembrane region" description="Helical" evidence="1">
    <location>
        <begin position="105"/>
        <end position="125"/>
    </location>
</feature>
<evidence type="ECO:0000313" key="4">
    <source>
        <dbReference type="Proteomes" id="UP000559404"/>
    </source>
</evidence>
<protein>
    <submittedName>
        <fullName evidence="3">Phosphatase PAP2 family protein</fullName>
    </submittedName>
</protein>
<dbReference type="Pfam" id="PF01569">
    <property type="entry name" value="PAP2"/>
    <property type="match status" value="1"/>
</dbReference>
<feature type="transmembrane region" description="Helical" evidence="1">
    <location>
        <begin position="61"/>
        <end position="84"/>
    </location>
</feature>
<dbReference type="Proteomes" id="UP000559404">
    <property type="component" value="Unassembled WGS sequence"/>
</dbReference>
<dbReference type="PANTHER" id="PTHR14969:SF13">
    <property type="entry name" value="AT30094P"/>
    <property type="match status" value="1"/>
</dbReference>
<dbReference type="InterPro" id="IPR000326">
    <property type="entry name" value="PAP2/HPO"/>
</dbReference>
<feature type="domain" description="Phosphatidic acid phosphatase type 2/haloperoxidase" evidence="2">
    <location>
        <begin position="139"/>
        <end position="253"/>
    </location>
</feature>